<dbReference type="Proteomes" id="UP000184267">
    <property type="component" value="Unassembled WGS sequence"/>
</dbReference>
<dbReference type="EMBL" id="MNAD01000884">
    <property type="protein sequence ID" value="OJT09688.1"/>
    <property type="molecule type" value="Genomic_DNA"/>
</dbReference>
<feature type="compositionally biased region" description="Basic residues" evidence="1">
    <location>
        <begin position="439"/>
        <end position="456"/>
    </location>
</feature>
<name>A0A1M2VQ51_TRAPU</name>
<proteinExistence type="predicted"/>
<dbReference type="AlphaFoldDB" id="A0A1M2VQ51"/>
<organism evidence="2 3">
    <name type="scientific">Trametes pubescens</name>
    <name type="common">White-rot fungus</name>
    <dbReference type="NCBI Taxonomy" id="154538"/>
    <lineage>
        <taxon>Eukaryota</taxon>
        <taxon>Fungi</taxon>
        <taxon>Dikarya</taxon>
        <taxon>Basidiomycota</taxon>
        <taxon>Agaricomycotina</taxon>
        <taxon>Agaricomycetes</taxon>
        <taxon>Polyporales</taxon>
        <taxon>Polyporaceae</taxon>
        <taxon>Trametes</taxon>
    </lineage>
</organism>
<feature type="region of interest" description="Disordered" evidence="1">
    <location>
        <begin position="304"/>
        <end position="369"/>
    </location>
</feature>
<feature type="compositionally biased region" description="Low complexity" evidence="1">
    <location>
        <begin position="504"/>
        <end position="534"/>
    </location>
</feature>
<feature type="compositionally biased region" description="Low complexity" evidence="1">
    <location>
        <begin position="604"/>
        <end position="615"/>
    </location>
</feature>
<feature type="compositionally biased region" description="Polar residues" evidence="1">
    <location>
        <begin position="659"/>
        <end position="669"/>
    </location>
</feature>
<reference evidence="2 3" key="1">
    <citation type="submission" date="2016-10" db="EMBL/GenBank/DDBJ databases">
        <title>Genome sequence of the basidiomycete white-rot fungus Trametes pubescens.</title>
        <authorList>
            <person name="Makela M.R."/>
            <person name="Granchi Z."/>
            <person name="Peng M."/>
            <person name="De Vries R.P."/>
            <person name="Grigoriev I."/>
            <person name="Riley R."/>
            <person name="Hilden K."/>
        </authorList>
    </citation>
    <scope>NUCLEOTIDE SEQUENCE [LARGE SCALE GENOMIC DNA]</scope>
    <source>
        <strain evidence="2 3">FBCC735</strain>
    </source>
</reference>
<dbReference type="OMA" id="HWLTIFT"/>
<evidence type="ECO:0000313" key="2">
    <source>
        <dbReference type="EMBL" id="OJT09688.1"/>
    </source>
</evidence>
<accession>A0A1M2VQ51</accession>
<comment type="caution">
    <text evidence="2">The sequence shown here is derived from an EMBL/GenBank/DDBJ whole genome shotgun (WGS) entry which is preliminary data.</text>
</comment>
<feature type="compositionally biased region" description="Basic and acidic residues" evidence="1">
    <location>
        <begin position="381"/>
        <end position="390"/>
    </location>
</feature>
<dbReference type="OrthoDB" id="2742786at2759"/>
<feature type="compositionally biased region" description="Polar residues" evidence="1">
    <location>
        <begin position="403"/>
        <end position="414"/>
    </location>
</feature>
<feature type="compositionally biased region" description="Polar residues" evidence="1">
    <location>
        <begin position="349"/>
        <end position="359"/>
    </location>
</feature>
<feature type="region of interest" description="Disordered" evidence="1">
    <location>
        <begin position="381"/>
        <end position="694"/>
    </location>
</feature>
<evidence type="ECO:0000256" key="1">
    <source>
        <dbReference type="SAM" id="MobiDB-lite"/>
    </source>
</evidence>
<gene>
    <name evidence="2" type="ORF">TRAPUB_13828</name>
</gene>
<protein>
    <submittedName>
        <fullName evidence="2">Uncharacterized protein</fullName>
    </submittedName>
</protein>
<keyword evidence="3" id="KW-1185">Reference proteome</keyword>
<feature type="compositionally biased region" description="Basic residues" evidence="1">
    <location>
        <begin position="471"/>
        <end position="482"/>
    </location>
</feature>
<sequence length="694" mass="73174">MVAQQSYFTPAEIAWLRERYRADDVQTIVKKGGNFIVNITKHVLPDFKTLFATARPTETDEEFEKRQAEAEIDERPSLVRREAETETDTKARLDEAYTQIHKYLKGRHHKEKRKYTANPMPSLPELAPARRSKISASQVFTGSSERFAAMPEWPKLPSGKADVGKGQTMLAALWAAQPQDVKDRMLAHAQELNALAAAAELEDAGTPEEIVRAALVPSARDWVKRVIGHLHKEVHWLGGVLIGGPNEHGIVEFLDASTGTNSRGKQYLDALASEIGWSVDRLKTWSMAWLHDALQQDALERTGTSTFAQPNPGSAADEATPDLNITEQPGPATPPNAARTPERDDGQQVARSSEASSTPPVTPGHGWATPAVEVEDSLRARASDAEDGAQRTELAAPEPFAQTLGSSVSGSPTGSREAGDDHPGAVEDDVNDDAVASKKGPKKAGTKKASLKKGNTKKAAPETAPENAGPKKGKTVPPKRVRHATEGVSAAPANSNVAIAEPDSPLGSGAADGAASNALRPSSMSSREAAAESPVAVLASNTEERCASDLEQEESMGTGELQSVVVGGDGSTEGAPVASAEEPQAELAPDTIATPKKAAHTQKKVAAAGKKATAGAKDKVAPKARKRTGARTAADEDAAAEPSPAKTCPPIVPHPGLETNVSSRSSIAEASQPGPVSRTGRVSKPSARSLNEDP</sequence>
<evidence type="ECO:0000313" key="3">
    <source>
        <dbReference type="Proteomes" id="UP000184267"/>
    </source>
</evidence>